<dbReference type="PANTHER" id="PTHR13691:SF16">
    <property type="entry name" value="LARGE RIBOSOMAL SUBUNIT PROTEIN UL2"/>
    <property type="match status" value="1"/>
</dbReference>
<dbReference type="Pfam" id="PF00181">
    <property type="entry name" value="Ribosomal_L2_N"/>
    <property type="match status" value="1"/>
</dbReference>
<evidence type="ECO:0000313" key="6">
    <source>
        <dbReference type="Proteomes" id="UP000386466"/>
    </source>
</evidence>
<dbReference type="GO" id="GO:0022625">
    <property type="term" value="C:cytosolic large ribosomal subunit"/>
    <property type="evidence" value="ECO:0007669"/>
    <property type="project" value="TreeGrafter"/>
</dbReference>
<keyword evidence="6" id="KW-1185">Reference proteome</keyword>
<evidence type="ECO:0000313" key="5">
    <source>
        <dbReference type="EMBL" id="VFV19802.1"/>
    </source>
</evidence>
<evidence type="ECO:0000256" key="1">
    <source>
        <dbReference type="ARBA" id="ARBA00005636"/>
    </source>
</evidence>
<feature type="domain" description="Large ribosomal subunit protein uL2 RNA-binding" evidence="4">
    <location>
        <begin position="1"/>
        <end position="59"/>
    </location>
</feature>
<accession>A0A485MNY6</accession>
<evidence type="ECO:0000259" key="4">
    <source>
        <dbReference type="Pfam" id="PF00181"/>
    </source>
</evidence>
<evidence type="ECO:0000256" key="3">
    <source>
        <dbReference type="ARBA" id="ARBA00023274"/>
    </source>
</evidence>
<dbReference type="GO" id="GO:0003723">
    <property type="term" value="F:RNA binding"/>
    <property type="evidence" value="ECO:0007669"/>
    <property type="project" value="TreeGrafter"/>
</dbReference>
<dbReference type="PANTHER" id="PTHR13691">
    <property type="entry name" value="RIBOSOMAL PROTEIN L2"/>
    <property type="match status" value="1"/>
</dbReference>
<dbReference type="EMBL" id="CAAGRJ010001841">
    <property type="protein sequence ID" value="VFV19802.1"/>
    <property type="molecule type" value="Genomic_DNA"/>
</dbReference>
<protein>
    <submittedName>
        <fullName evidence="5">60s ribosomal protein l8</fullName>
    </submittedName>
</protein>
<dbReference type="InterPro" id="IPR022666">
    <property type="entry name" value="Ribosomal_uL2_RNA-bd_dom"/>
</dbReference>
<dbReference type="InterPro" id="IPR002171">
    <property type="entry name" value="Ribosomal_uL2"/>
</dbReference>
<dbReference type="GO" id="GO:0002181">
    <property type="term" value="P:cytoplasmic translation"/>
    <property type="evidence" value="ECO:0007669"/>
    <property type="project" value="TreeGrafter"/>
</dbReference>
<dbReference type="AlphaFoldDB" id="A0A485MNY6"/>
<keyword evidence="2 5" id="KW-0689">Ribosomal protein</keyword>
<dbReference type="Gene3D" id="2.40.50.140">
    <property type="entry name" value="Nucleic acid-binding proteins"/>
    <property type="match status" value="1"/>
</dbReference>
<proteinExistence type="inferred from homology"/>
<gene>
    <name evidence="5" type="ORF">LYPA_23C019029</name>
</gene>
<keyword evidence="3" id="KW-0687">Ribonucleoprotein</keyword>
<evidence type="ECO:0000256" key="2">
    <source>
        <dbReference type="ARBA" id="ARBA00022980"/>
    </source>
</evidence>
<feature type="non-terminal residue" evidence="5">
    <location>
        <position position="89"/>
    </location>
</feature>
<dbReference type="SUPFAM" id="SSF50249">
    <property type="entry name" value="Nucleic acid-binding proteins"/>
    <property type="match status" value="1"/>
</dbReference>
<sequence length="89" mass="10209">MDFAEQLGYIRGIVKDIIHDQGGGAPLTEVVFWDLYWFKKWQELFITPNGIYTGYFVYCGKKAQLNIGNVLLVGTMPKVTIVYCLEEKL</sequence>
<organism evidence="5 6">
    <name type="scientific">Lynx pardinus</name>
    <name type="common">Iberian lynx</name>
    <name type="synonym">Felis pardina</name>
    <dbReference type="NCBI Taxonomy" id="191816"/>
    <lineage>
        <taxon>Eukaryota</taxon>
        <taxon>Metazoa</taxon>
        <taxon>Chordata</taxon>
        <taxon>Craniata</taxon>
        <taxon>Vertebrata</taxon>
        <taxon>Euteleostomi</taxon>
        <taxon>Mammalia</taxon>
        <taxon>Eutheria</taxon>
        <taxon>Laurasiatheria</taxon>
        <taxon>Carnivora</taxon>
        <taxon>Feliformia</taxon>
        <taxon>Felidae</taxon>
        <taxon>Felinae</taxon>
        <taxon>Lynx</taxon>
    </lineage>
</organism>
<name>A0A485MNY6_LYNPA</name>
<comment type="similarity">
    <text evidence="1">Belongs to the universal ribosomal protein uL2 family.</text>
</comment>
<reference evidence="5 6" key="1">
    <citation type="submission" date="2019-01" db="EMBL/GenBank/DDBJ databases">
        <authorList>
            <person name="Alioto T."/>
            <person name="Alioto T."/>
        </authorList>
    </citation>
    <scope>NUCLEOTIDE SEQUENCE [LARGE SCALE GENOMIC DNA]</scope>
</reference>
<dbReference type="InterPro" id="IPR012340">
    <property type="entry name" value="NA-bd_OB-fold"/>
</dbReference>
<dbReference type="Proteomes" id="UP000386466">
    <property type="component" value="Unassembled WGS sequence"/>
</dbReference>
<dbReference type="GO" id="GO:0003735">
    <property type="term" value="F:structural constituent of ribosome"/>
    <property type="evidence" value="ECO:0007669"/>
    <property type="project" value="InterPro"/>
</dbReference>